<dbReference type="GO" id="GO:0003723">
    <property type="term" value="F:RNA binding"/>
    <property type="evidence" value="ECO:0007669"/>
    <property type="project" value="InterPro"/>
</dbReference>
<dbReference type="InterPro" id="IPR015946">
    <property type="entry name" value="KH_dom-like_a/b"/>
</dbReference>
<dbReference type="PANTHER" id="PTHR35800">
    <property type="entry name" value="PROTEIN JAG"/>
    <property type="match status" value="1"/>
</dbReference>
<dbReference type="KEGG" id="tcm:HL41_04080"/>
<accession>A0A075WZB2</accession>
<evidence type="ECO:0000313" key="2">
    <source>
        <dbReference type="EMBL" id="AIH04012.1"/>
    </source>
</evidence>
<sequence length="215" mass="24213">MVLEKELEGKSLDQLLEVACQELGCMPEDLELEILEVTSSSGLLGMPSKKIKIKAKLKPDKMLSERANKALTFLKDLFYYTDFQIETQTNLLKDKLQIEILLKGEDLKYLVQNGGEVLSALEFLTNKIVAKSLGVGPKIVLKPEGINLEREKRLISAVKRAIEKVKTTKEPQIIKVGSQREERIVLNLVKPEKNIEAVVEGEGKQKKVILQWTNS</sequence>
<dbReference type="eggNOG" id="COG1847">
    <property type="taxonomic scope" value="Bacteria"/>
</dbReference>
<evidence type="ECO:0000313" key="3">
    <source>
        <dbReference type="Proteomes" id="UP000028481"/>
    </source>
</evidence>
<dbReference type="RefSeq" id="WP_038060906.1">
    <property type="nucleotide sequence ID" value="NZ_CP008796.1"/>
</dbReference>
<dbReference type="InterPro" id="IPR036867">
    <property type="entry name" value="R3H_dom_sf"/>
</dbReference>
<reference evidence="2 3" key="1">
    <citation type="journal article" date="2015" name="Genome Announc.">
        <title>Genome Sequence of a Sulfate-Reducing Thermophilic Bacterium, Thermodesulfobacterium commune DSM 2178T (Phylum Thermodesulfobacteria).</title>
        <authorList>
            <person name="Bhatnagar S."/>
            <person name="Badger J.H."/>
            <person name="Madupu R."/>
            <person name="Khouri H.M."/>
            <person name="O'Connor E.M."/>
            <person name="Robb F.T."/>
            <person name="Ward N.L."/>
            <person name="Eisen J.A."/>
        </authorList>
    </citation>
    <scope>NUCLEOTIDE SEQUENCE [LARGE SCALE GENOMIC DNA]</scope>
    <source>
        <strain evidence="2 3">DSM 2178</strain>
    </source>
</reference>
<feature type="domain" description="RNA-binding protein KhpB N-terminal" evidence="1">
    <location>
        <begin position="6"/>
        <end position="58"/>
    </location>
</feature>
<proteinExistence type="predicted"/>
<organism evidence="2 3">
    <name type="scientific">Thermodesulfobacterium commune DSM 2178</name>
    <dbReference type="NCBI Taxonomy" id="289377"/>
    <lineage>
        <taxon>Bacteria</taxon>
        <taxon>Pseudomonadati</taxon>
        <taxon>Thermodesulfobacteriota</taxon>
        <taxon>Thermodesulfobacteria</taxon>
        <taxon>Thermodesulfobacteriales</taxon>
        <taxon>Thermodesulfobacteriaceae</taxon>
        <taxon>Thermodesulfobacterium</taxon>
    </lineage>
</organism>
<protein>
    <recommendedName>
        <fullName evidence="1">RNA-binding protein KhpB N-terminal domain-containing protein</fullName>
    </recommendedName>
</protein>
<dbReference type="PANTHER" id="PTHR35800:SF1">
    <property type="entry name" value="RNA-BINDING PROTEIN KHPB"/>
    <property type="match status" value="1"/>
</dbReference>
<dbReference type="InterPro" id="IPR032782">
    <property type="entry name" value="KhpB_N"/>
</dbReference>
<dbReference type="SMART" id="SM01245">
    <property type="entry name" value="Jag_N"/>
    <property type="match status" value="1"/>
</dbReference>
<keyword evidence="3" id="KW-1185">Reference proteome</keyword>
<gene>
    <name evidence="2" type="ORF">HL41_04080</name>
</gene>
<dbReference type="InterPro" id="IPR039247">
    <property type="entry name" value="KhpB"/>
</dbReference>
<dbReference type="EMBL" id="CP008796">
    <property type="protein sequence ID" value="AIH04012.1"/>
    <property type="molecule type" value="Genomic_DNA"/>
</dbReference>
<evidence type="ECO:0000259" key="1">
    <source>
        <dbReference type="SMART" id="SM01245"/>
    </source>
</evidence>
<dbReference type="AlphaFoldDB" id="A0A075WZB2"/>
<dbReference type="Pfam" id="PF14804">
    <property type="entry name" value="Jag_N"/>
    <property type="match status" value="1"/>
</dbReference>
<dbReference type="STRING" id="289377.HL41_04080"/>
<dbReference type="InterPro" id="IPR038247">
    <property type="entry name" value="Jag_N_dom_sf"/>
</dbReference>
<dbReference type="Gene3D" id="3.30.1370.50">
    <property type="entry name" value="R3H-like domain"/>
    <property type="match status" value="1"/>
</dbReference>
<dbReference type="Proteomes" id="UP000028481">
    <property type="component" value="Chromosome"/>
</dbReference>
<dbReference type="Gene3D" id="3.30.300.20">
    <property type="match status" value="1"/>
</dbReference>
<dbReference type="Gene3D" id="3.30.30.80">
    <property type="entry name" value="probable RNA-binding protein from clostridium symbiosum atcc 14940"/>
    <property type="match status" value="1"/>
</dbReference>
<dbReference type="OrthoDB" id="9794483at2"/>
<name>A0A075WZB2_9BACT</name>
<dbReference type="PaxDb" id="289377-HL41_04080"/>
<dbReference type="HOGENOM" id="CLU_042512_0_1_0"/>